<proteinExistence type="predicted"/>
<evidence type="ECO:0000313" key="2">
    <source>
        <dbReference type="EMBL" id="GAA5503585.1"/>
    </source>
</evidence>
<evidence type="ECO:0000313" key="3">
    <source>
        <dbReference type="Proteomes" id="UP001458946"/>
    </source>
</evidence>
<keyword evidence="3" id="KW-1185">Reference proteome</keyword>
<dbReference type="Proteomes" id="UP001458946">
    <property type="component" value="Unassembled WGS sequence"/>
</dbReference>
<accession>A0ABP9VH28</accession>
<feature type="region of interest" description="Disordered" evidence="1">
    <location>
        <begin position="123"/>
        <end position="191"/>
    </location>
</feature>
<organism evidence="2 3">
    <name type="scientific">Deinococcus xinjiangensis</name>
    <dbReference type="NCBI Taxonomy" id="457454"/>
    <lineage>
        <taxon>Bacteria</taxon>
        <taxon>Thermotogati</taxon>
        <taxon>Deinococcota</taxon>
        <taxon>Deinococci</taxon>
        <taxon>Deinococcales</taxon>
        <taxon>Deinococcaceae</taxon>
        <taxon>Deinococcus</taxon>
    </lineage>
</organism>
<name>A0ABP9VH28_9DEIO</name>
<comment type="caution">
    <text evidence="2">The sequence shown here is derived from an EMBL/GenBank/DDBJ whole genome shotgun (WGS) entry which is preliminary data.</text>
</comment>
<reference evidence="2 3" key="1">
    <citation type="submission" date="2024-02" db="EMBL/GenBank/DDBJ databases">
        <title>Deinococcus xinjiangensis NBRC 107630.</title>
        <authorList>
            <person name="Ichikawa N."/>
            <person name="Katano-Makiyama Y."/>
            <person name="Hidaka K."/>
        </authorList>
    </citation>
    <scope>NUCLEOTIDE SEQUENCE [LARGE SCALE GENOMIC DNA]</scope>
    <source>
        <strain evidence="2 3">NBRC 107630</strain>
    </source>
</reference>
<evidence type="ECO:0008006" key="4">
    <source>
        <dbReference type="Google" id="ProtNLM"/>
    </source>
</evidence>
<sequence>MSDTQTKPLSDLLKTFAPEERYCVLRDWEDGLATVLRAIPRPDQPTFDLALVNPQGKTEKRKVPEELVILSDAATKWLEAKRLESRLLIIETTGKFDTIPTDIEQQSDLLNKLAEARRKFILNQRKAKQPGEAATPTTPKSSAKKTKNQSKTPAATPAKEQAQTSTPPNTDEQFGNLDILDKLGEQEQPGA</sequence>
<dbReference type="EMBL" id="BAABRN010000056">
    <property type="protein sequence ID" value="GAA5503585.1"/>
    <property type="molecule type" value="Genomic_DNA"/>
</dbReference>
<dbReference type="RefSeq" id="WP_353543558.1">
    <property type="nucleotide sequence ID" value="NZ_BAABRN010000056.1"/>
</dbReference>
<gene>
    <name evidence="2" type="ORF">Dxin01_03344</name>
</gene>
<protein>
    <recommendedName>
        <fullName evidence="4">PRTRC system protein E</fullName>
    </recommendedName>
</protein>
<feature type="compositionally biased region" description="Polar residues" evidence="1">
    <location>
        <begin position="161"/>
        <end position="173"/>
    </location>
</feature>
<evidence type="ECO:0000256" key="1">
    <source>
        <dbReference type="SAM" id="MobiDB-lite"/>
    </source>
</evidence>